<evidence type="ECO:0000256" key="1">
    <source>
        <dbReference type="SAM" id="Phobius"/>
    </source>
</evidence>
<keyword evidence="3" id="KW-1185">Reference proteome</keyword>
<dbReference type="AlphaFoldDB" id="A0A136J645"/>
<name>A0A136J645_9PEZI</name>
<keyword evidence="1" id="KW-0472">Membrane</keyword>
<evidence type="ECO:0000313" key="3">
    <source>
        <dbReference type="Proteomes" id="UP000070501"/>
    </source>
</evidence>
<sequence>MATGAEKRFDVHAKALFKGFTFWTMAVAVKTLSLFVVSHSPSIALFHGFIPYADALSHTLQCQTLPPMT</sequence>
<feature type="transmembrane region" description="Helical" evidence="1">
    <location>
        <begin position="20"/>
        <end position="37"/>
    </location>
</feature>
<organism evidence="2 3">
    <name type="scientific">Microdochium bolleyi</name>
    <dbReference type="NCBI Taxonomy" id="196109"/>
    <lineage>
        <taxon>Eukaryota</taxon>
        <taxon>Fungi</taxon>
        <taxon>Dikarya</taxon>
        <taxon>Ascomycota</taxon>
        <taxon>Pezizomycotina</taxon>
        <taxon>Sordariomycetes</taxon>
        <taxon>Xylariomycetidae</taxon>
        <taxon>Xylariales</taxon>
        <taxon>Microdochiaceae</taxon>
        <taxon>Microdochium</taxon>
    </lineage>
</organism>
<dbReference type="EMBL" id="KQ964248">
    <property type="protein sequence ID" value="KXJ92665.1"/>
    <property type="molecule type" value="Genomic_DNA"/>
</dbReference>
<accession>A0A136J645</accession>
<evidence type="ECO:0000313" key="2">
    <source>
        <dbReference type="EMBL" id="KXJ92665.1"/>
    </source>
</evidence>
<keyword evidence="1" id="KW-1133">Transmembrane helix</keyword>
<gene>
    <name evidence="2" type="ORF">Micbo1qcDRAFT_50168</name>
</gene>
<proteinExistence type="predicted"/>
<dbReference type="Proteomes" id="UP000070501">
    <property type="component" value="Unassembled WGS sequence"/>
</dbReference>
<reference evidence="3" key="1">
    <citation type="submission" date="2016-02" db="EMBL/GenBank/DDBJ databases">
        <title>Draft genome sequence of Microdochium bolleyi, a fungal endophyte of beachgrass.</title>
        <authorList>
            <consortium name="DOE Joint Genome Institute"/>
            <person name="David A.S."/>
            <person name="May G."/>
            <person name="Haridas S."/>
            <person name="Lim J."/>
            <person name="Wang M."/>
            <person name="Labutti K."/>
            <person name="Lipzen A."/>
            <person name="Barry K."/>
            <person name="Grigoriev I.V."/>
        </authorList>
    </citation>
    <scope>NUCLEOTIDE SEQUENCE [LARGE SCALE GENOMIC DNA]</scope>
    <source>
        <strain evidence="3">J235TASD1</strain>
    </source>
</reference>
<evidence type="ECO:0008006" key="4">
    <source>
        <dbReference type="Google" id="ProtNLM"/>
    </source>
</evidence>
<dbReference type="InParanoid" id="A0A136J645"/>
<protein>
    <recommendedName>
        <fullName evidence="4">Transmembrane protein</fullName>
    </recommendedName>
</protein>
<keyword evidence="1" id="KW-0812">Transmembrane</keyword>